<dbReference type="EMBL" id="RCZI01000005">
    <property type="protein sequence ID" value="TPG25427.1"/>
    <property type="molecule type" value="Genomic_DNA"/>
</dbReference>
<dbReference type="InterPro" id="IPR004843">
    <property type="entry name" value="Calcineurin-like_PHP"/>
</dbReference>
<dbReference type="OrthoDB" id="9773856at2"/>
<evidence type="ECO:0000259" key="4">
    <source>
        <dbReference type="Pfam" id="PF00149"/>
    </source>
</evidence>
<dbReference type="Gene3D" id="3.60.21.10">
    <property type="match status" value="1"/>
</dbReference>
<keyword evidence="1" id="KW-0540">Nuclease</keyword>
<comment type="caution">
    <text evidence="5">The sequence shown here is derived from an EMBL/GenBank/DDBJ whole genome shotgun (WGS) entry which is preliminary data.</text>
</comment>
<dbReference type="InterPro" id="IPR029052">
    <property type="entry name" value="Metallo-depent_PP-like"/>
</dbReference>
<dbReference type="InterPro" id="IPR041796">
    <property type="entry name" value="Mre11_N"/>
</dbReference>
<keyword evidence="2" id="KW-0378">Hydrolase</keyword>
<proteinExistence type="predicted"/>
<dbReference type="Proteomes" id="UP000319212">
    <property type="component" value="Unassembled WGS sequence"/>
</dbReference>
<gene>
    <name evidence="5" type="ORF">EAH82_18005</name>
</gene>
<dbReference type="GO" id="GO:0004527">
    <property type="term" value="F:exonuclease activity"/>
    <property type="evidence" value="ECO:0007669"/>
    <property type="project" value="UniProtKB-KW"/>
</dbReference>
<evidence type="ECO:0000256" key="1">
    <source>
        <dbReference type="ARBA" id="ARBA00022722"/>
    </source>
</evidence>
<organism evidence="5 6">
    <name type="scientific">Variovorax guangxiensis</name>
    <dbReference type="NCBI Taxonomy" id="1775474"/>
    <lineage>
        <taxon>Bacteria</taxon>
        <taxon>Pseudomonadati</taxon>
        <taxon>Pseudomonadota</taxon>
        <taxon>Betaproteobacteria</taxon>
        <taxon>Burkholderiales</taxon>
        <taxon>Comamonadaceae</taxon>
        <taxon>Variovorax</taxon>
    </lineage>
</organism>
<sequence>MPRFLHTADWQIGRQYNQFAVDDGVAIAEARLGAVVTLARLATENHVDAVFVAGDVFDTQTVADKTILRLFNAMRGYTGPWILIPGNHDAALAESVWTRAERLNAVPANVRLSLVPEVIAYESAGFAVLTAPLTQRHTYNDLTEWFDTADTAPGLVRVGLGHGAVQGILAAEIDSANPIAPDRASTARLDYLGLGDWHGLKRVDARTWYSGTPEAERFRGNEPGYVLLVEVDGLGIEPRVTPLQTGRFEWAQWEHAVGVPSDADELIDRLAGVQDNHVLELVVRGQADLNTLGRLNGALTSAEARARSLSVDLSALRLIPSDADISALRADGYLGDVISTLRDLQSGTDAAVATHALGILTSILADRQASEVNV</sequence>
<dbReference type="PANTHER" id="PTHR30337">
    <property type="entry name" value="COMPONENT OF ATP-DEPENDENT DSDNA EXONUCLEASE"/>
    <property type="match status" value="1"/>
</dbReference>
<dbReference type="InterPro" id="IPR014577">
    <property type="entry name" value="UCP033093_metalloPase"/>
</dbReference>
<reference evidence="5 6" key="1">
    <citation type="journal article" date="2019" name="Environ. Microbiol.">
        <title>Species interactions and distinct microbial communities in high Arctic permafrost affected cryosols are associated with the CH4 and CO2 gas fluxes.</title>
        <authorList>
            <person name="Altshuler I."/>
            <person name="Hamel J."/>
            <person name="Turney S."/>
            <person name="Magnuson E."/>
            <person name="Levesque R."/>
            <person name="Greer C."/>
            <person name="Whyte L.G."/>
        </authorList>
    </citation>
    <scope>NUCLEOTIDE SEQUENCE [LARGE SCALE GENOMIC DNA]</scope>
    <source>
        <strain evidence="5 6">S06.C</strain>
    </source>
</reference>
<name>A0A502DIT8_9BURK</name>
<evidence type="ECO:0000256" key="3">
    <source>
        <dbReference type="ARBA" id="ARBA00022839"/>
    </source>
</evidence>
<dbReference type="RefSeq" id="WP_140844117.1">
    <property type="nucleotide sequence ID" value="NZ_RCZI01000005.1"/>
</dbReference>
<dbReference type="SUPFAM" id="SSF56300">
    <property type="entry name" value="Metallo-dependent phosphatases"/>
    <property type="match status" value="1"/>
</dbReference>
<keyword evidence="3 5" id="KW-0269">Exonuclease</keyword>
<dbReference type="AlphaFoldDB" id="A0A502DIT8"/>
<dbReference type="CDD" id="cd00840">
    <property type="entry name" value="MPP_Mre11_N"/>
    <property type="match status" value="1"/>
</dbReference>
<dbReference type="Pfam" id="PF00149">
    <property type="entry name" value="Metallophos"/>
    <property type="match status" value="1"/>
</dbReference>
<dbReference type="PANTHER" id="PTHR30337:SF0">
    <property type="entry name" value="NUCLEASE SBCCD SUBUNIT D"/>
    <property type="match status" value="1"/>
</dbReference>
<dbReference type="InterPro" id="IPR050535">
    <property type="entry name" value="DNA_Repair-Maintenance_Comp"/>
</dbReference>
<dbReference type="PIRSF" id="PIRSF033093">
    <property type="entry name" value="UCP_ML1119"/>
    <property type="match status" value="1"/>
</dbReference>
<feature type="domain" description="Calcineurin-like phosphoesterase" evidence="4">
    <location>
        <begin position="3"/>
        <end position="164"/>
    </location>
</feature>
<evidence type="ECO:0000313" key="6">
    <source>
        <dbReference type="Proteomes" id="UP000319212"/>
    </source>
</evidence>
<evidence type="ECO:0000256" key="2">
    <source>
        <dbReference type="ARBA" id="ARBA00022801"/>
    </source>
</evidence>
<evidence type="ECO:0000313" key="5">
    <source>
        <dbReference type="EMBL" id="TPG25427.1"/>
    </source>
</evidence>
<protein>
    <submittedName>
        <fullName evidence="5">DNA repair exonuclease</fullName>
    </submittedName>
</protein>
<accession>A0A502DIT8</accession>